<gene>
    <name evidence="3" type="ORF">SAMN04487772_1061</name>
</gene>
<dbReference type="InterPro" id="IPR014867">
    <property type="entry name" value="Spore_coat_CotH_CotH2/3/7"/>
</dbReference>
<dbReference type="AlphaFoldDB" id="A0A1I0ARK5"/>
<dbReference type="STRING" id="29364.SAMN04487772_1061"/>
<dbReference type="PANTHER" id="PTHR40050">
    <property type="entry name" value="INNER SPORE COAT PROTEIN H"/>
    <property type="match status" value="1"/>
</dbReference>
<feature type="compositionally biased region" description="Basic and acidic residues" evidence="1">
    <location>
        <begin position="237"/>
        <end position="246"/>
    </location>
</feature>
<keyword evidence="2" id="KW-0472">Membrane</keyword>
<keyword evidence="2" id="KW-0812">Transmembrane</keyword>
<feature type="compositionally biased region" description="Polar residues" evidence="1">
    <location>
        <begin position="279"/>
        <end position="288"/>
    </location>
</feature>
<dbReference type="Pfam" id="PF08757">
    <property type="entry name" value="CotH"/>
    <property type="match status" value="2"/>
</dbReference>
<dbReference type="OrthoDB" id="3235126at2"/>
<dbReference type="EMBL" id="FOHN01000006">
    <property type="protein sequence ID" value="SES96803.1"/>
    <property type="molecule type" value="Genomic_DNA"/>
</dbReference>
<feature type="compositionally biased region" description="Low complexity" evidence="1">
    <location>
        <begin position="620"/>
        <end position="630"/>
    </location>
</feature>
<organism evidence="3 4">
    <name type="scientific">[Clostridium] polysaccharolyticum</name>
    <dbReference type="NCBI Taxonomy" id="29364"/>
    <lineage>
        <taxon>Bacteria</taxon>
        <taxon>Bacillati</taxon>
        <taxon>Bacillota</taxon>
        <taxon>Clostridia</taxon>
        <taxon>Lachnospirales</taxon>
        <taxon>Lachnospiraceae</taxon>
    </lineage>
</organism>
<proteinExistence type="predicted"/>
<name>A0A1I0ARK5_9FIRM</name>
<evidence type="ECO:0000313" key="3">
    <source>
        <dbReference type="EMBL" id="SES96803.1"/>
    </source>
</evidence>
<dbReference type="RefSeq" id="WP_092477166.1">
    <property type="nucleotide sequence ID" value="NZ_FOHN01000006.1"/>
</dbReference>
<feature type="region of interest" description="Disordered" evidence="1">
    <location>
        <begin position="614"/>
        <end position="643"/>
    </location>
</feature>
<keyword evidence="4" id="KW-1185">Reference proteome</keyword>
<dbReference type="PANTHER" id="PTHR40050:SF1">
    <property type="entry name" value="INNER SPORE COAT PROTEIN H"/>
    <property type="match status" value="1"/>
</dbReference>
<protein>
    <submittedName>
        <fullName evidence="3">CotH protein</fullName>
    </submittedName>
</protein>
<evidence type="ECO:0000313" key="4">
    <source>
        <dbReference type="Proteomes" id="UP000199800"/>
    </source>
</evidence>
<feature type="transmembrane region" description="Helical" evidence="2">
    <location>
        <begin position="650"/>
        <end position="671"/>
    </location>
</feature>
<feature type="compositionally biased region" description="Basic and acidic residues" evidence="1">
    <location>
        <begin position="254"/>
        <end position="278"/>
    </location>
</feature>
<accession>A0A1I0ARK5</accession>
<dbReference type="Proteomes" id="UP000199800">
    <property type="component" value="Unassembled WGS sequence"/>
</dbReference>
<sequence length="679" mass="76305">MKKEKMWNVAAVAIIILALVFTSVLAYCPRVFQMDSSATLYASSVFDKTKVMKVNIIMEEDAWEEMLENAASEEYSACDIEINGKRYNNVGIRPKGNTSLLNIVQDDTTDRFSFKVEFDHFEKGQSLDGLDKLSLNNIMADATYMKEYITYDILSYLGVNSSLFSYASIHHNGEYWGLYIAFEAIEDSFLQRTYGETDGKLYKPENMEAGQMEGLDDLPDAMKEKLENMFEEKQKSFTEKFEEGGDRSIAQGQDRAEDSKKSENNEKPDKKSADKTEETGTQAKNQQAPPDMPEGIKGQQAPPDMPEGFDGQQAPPDMPEGEQGKKQEGTKENLTKDEQQKKVQGNEKEKKGPGGGMGCSLAYIDDNYDSYQVIWEGSIDETVTDADKNRVITALKNISNKENIEEYLDVDQMLRFIAANVLVSNDDSYFGNLLHNYYLYEQDGKLSMLPWDYNLAFSEMFMENSGDATQVVNRGIDDVVSSGTLEERPLLAAALSTDENMEKYHQYMKELIEGYFASGVFETTVAQIKKMIVPYVQSDPTAFYTYEEFEKGYDTLMEFIDARVESIQKQLDGEIPAKASLRTEKDTLVDGSGITISDMGTMFGSKGVPSFLEKGKDNQKQGAEGQKGQAPMMPGLKNSNEPSKAEQKNAWILTGISCAVLAAALVFLRIFKRRRYRAT</sequence>
<evidence type="ECO:0000256" key="1">
    <source>
        <dbReference type="SAM" id="MobiDB-lite"/>
    </source>
</evidence>
<feature type="region of interest" description="Disordered" evidence="1">
    <location>
        <begin position="237"/>
        <end position="357"/>
    </location>
</feature>
<keyword evidence="2" id="KW-1133">Transmembrane helix</keyword>
<evidence type="ECO:0000256" key="2">
    <source>
        <dbReference type="SAM" id="Phobius"/>
    </source>
</evidence>
<feature type="compositionally biased region" description="Basic and acidic residues" evidence="1">
    <location>
        <begin position="322"/>
        <end position="352"/>
    </location>
</feature>
<reference evidence="3 4" key="1">
    <citation type="submission" date="2016-10" db="EMBL/GenBank/DDBJ databases">
        <authorList>
            <person name="de Groot N.N."/>
        </authorList>
    </citation>
    <scope>NUCLEOTIDE SEQUENCE [LARGE SCALE GENOMIC DNA]</scope>
    <source>
        <strain evidence="3 4">DSM 1801</strain>
    </source>
</reference>